<dbReference type="PANTHER" id="PTHR18964:SF169">
    <property type="entry name" value="N-ACETYLMANNOSAMINE KINASE"/>
    <property type="match status" value="1"/>
</dbReference>
<dbReference type="InterPro" id="IPR000600">
    <property type="entry name" value="ROK"/>
</dbReference>
<dbReference type="Gene3D" id="3.30.420.40">
    <property type="match status" value="2"/>
</dbReference>
<dbReference type="EMBL" id="BMXL01000009">
    <property type="protein sequence ID" value="GHD24933.1"/>
    <property type="molecule type" value="Genomic_DNA"/>
</dbReference>
<dbReference type="Pfam" id="PF00480">
    <property type="entry name" value="ROK"/>
    <property type="match status" value="1"/>
</dbReference>
<reference evidence="2 3" key="1">
    <citation type="journal article" date="2014" name="Int. J. Syst. Evol. Microbiol.">
        <title>Complete genome sequence of Corynebacterium casei LMG S-19264T (=DSM 44701T), isolated from a smear-ripened cheese.</title>
        <authorList>
            <consortium name="US DOE Joint Genome Institute (JGI-PGF)"/>
            <person name="Walter F."/>
            <person name="Albersmeier A."/>
            <person name="Kalinowski J."/>
            <person name="Ruckert C."/>
        </authorList>
    </citation>
    <scope>NUCLEOTIDE SEQUENCE [LARGE SCALE GENOMIC DNA]</scope>
    <source>
        <strain evidence="2 3">KCTC 19473</strain>
    </source>
</reference>
<proteinExistence type="inferred from homology"/>
<gene>
    <name evidence="2" type="ORF">GCM10007147_21650</name>
</gene>
<dbReference type="SUPFAM" id="SSF53067">
    <property type="entry name" value="Actin-like ATPase domain"/>
    <property type="match status" value="1"/>
</dbReference>
<evidence type="ECO:0000313" key="3">
    <source>
        <dbReference type="Proteomes" id="UP000654947"/>
    </source>
</evidence>
<dbReference type="PANTHER" id="PTHR18964">
    <property type="entry name" value="ROK (REPRESSOR, ORF, KINASE) FAMILY"/>
    <property type="match status" value="1"/>
</dbReference>
<organism evidence="2 3">
    <name type="scientific">Nocardiopsis kunsanensis</name>
    <dbReference type="NCBI Taxonomy" id="141693"/>
    <lineage>
        <taxon>Bacteria</taxon>
        <taxon>Bacillati</taxon>
        <taxon>Actinomycetota</taxon>
        <taxon>Actinomycetes</taxon>
        <taxon>Streptosporangiales</taxon>
        <taxon>Nocardiopsidaceae</taxon>
        <taxon>Nocardiopsis</taxon>
    </lineage>
</organism>
<dbReference type="Proteomes" id="UP000654947">
    <property type="component" value="Unassembled WGS sequence"/>
</dbReference>
<protein>
    <submittedName>
        <fullName evidence="2">Glucokinase</fullName>
    </submittedName>
</protein>
<keyword evidence="3" id="KW-1185">Reference proteome</keyword>
<comment type="caution">
    <text evidence="2">The sequence shown here is derived from an EMBL/GenBank/DDBJ whole genome shotgun (WGS) entry which is preliminary data.</text>
</comment>
<dbReference type="AlphaFoldDB" id="A0A918XCR4"/>
<comment type="similarity">
    <text evidence="1">Belongs to the ROK (NagC/XylR) family.</text>
</comment>
<name>A0A918XCR4_9ACTN</name>
<sequence length="334" mass="34929">MSPDPDRTIVVDVGGTTLRVATGTDGHRPPSRVRRVRTAGLESAPHAPVDVLQKRVVDQIIHEVLDLGSGAPARVGIAFAGPVTADGLVTAAPTVWGEGGLPLPLGDLVQERLRVPVMVVNDLTAAAWRYSAVEREPFCLWTVSSGIGNKVFRDGEVLVHPDGHGGEMGHWVCDTSAEAPLCDCGARGHLGALSSGRGVLAAARREAAHRPEAFASSGLGDLCRSNPVGIDNPALAAAVRAGDPFSLDVLKGSLSHLASAVGAVFTSSGVRRHVIIGGFALAIGELYRDLLVEELSWQGCFGVGTAEIDTMIALGFEDGDHSLVGMARLLEERR</sequence>
<evidence type="ECO:0000256" key="1">
    <source>
        <dbReference type="ARBA" id="ARBA00006479"/>
    </source>
</evidence>
<dbReference type="InterPro" id="IPR043129">
    <property type="entry name" value="ATPase_NBD"/>
</dbReference>
<evidence type="ECO:0000313" key="2">
    <source>
        <dbReference type="EMBL" id="GHD24933.1"/>
    </source>
</evidence>
<accession>A0A918XCR4</accession>